<feature type="region of interest" description="Disordered" evidence="1">
    <location>
        <begin position="37"/>
        <end position="93"/>
    </location>
</feature>
<dbReference type="EMBL" id="JBBXMP010000052">
    <property type="protein sequence ID" value="KAL0065055.1"/>
    <property type="molecule type" value="Genomic_DNA"/>
</dbReference>
<feature type="compositionally biased region" description="Polar residues" evidence="1">
    <location>
        <begin position="66"/>
        <end position="75"/>
    </location>
</feature>
<accession>A0ABR2ZTP6</accession>
<proteinExistence type="predicted"/>
<evidence type="ECO:0000313" key="3">
    <source>
        <dbReference type="Proteomes" id="UP001437256"/>
    </source>
</evidence>
<organism evidence="2 3">
    <name type="scientific">Marasmius tenuissimus</name>
    <dbReference type="NCBI Taxonomy" id="585030"/>
    <lineage>
        <taxon>Eukaryota</taxon>
        <taxon>Fungi</taxon>
        <taxon>Dikarya</taxon>
        <taxon>Basidiomycota</taxon>
        <taxon>Agaricomycotina</taxon>
        <taxon>Agaricomycetes</taxon>
        <taxon>Agaricomycetidae</taxon>
        <taxon>Agaricales</taxon>
        <taxon>Marasmiineae</taxon>
        <taxon>Marasmiaceae</taxon>
        <taxon>Marasmius</taxon>
    </lineage>
</organism>
<comment type="caution">
    <text evidence="2">The sequence shown here is derived from an EMBL/GenBank/DDBJ whole genome shotgun (WGS) entry which is preliminary data.</text>
</comment>
<keyword evidence="3" id="KW-1185">Reference proteome</keyword>
<protein>
    <submittedName>
        <fullName evidence="2">Uncharacterized protein</fullName>
    </submittedName>
</protein>
<feature type="region of interest" description="Disordered" evidence="1">
    <location>
        <begin position="170"/>
        <end position="190"/>
    </location>
</feature>
<dbReference type="Proteomes" id="UP001437256">
    <property type="component" value="Unassembled WGS sequence"/>
</dbReference>
<gene>
    <name evidence="2" type="ORF">AAF712_007891</name>
</gene>
<feature type="compositionally biased region" description="Polar residues" evidence="1">
    <location>
        <begin position="40"/>
        <end position="52"/>
    </location>
</feature>
<sequence length="355" mass="39623">MGGTESGVDGLVYTTILAMDAYYSNSNYYTYPTAHAPPSEATTHGSEQQQHPVQYPPDASYYPSHASRSLESYSPGTHHVFVPAQQQPRPRYKGDYYPNPTPSTNDAQVASFHHPGDGVVPLTEVRNAYNPNPLAGNPYLSLLSTSSRVHGHDDPFLYHLYQIDPYPTRRPSVASTTPAPTPTPTVPLSRPTRKLIYNDLQCVMRNSNGIPVGPSNHVIVPQLPFIESAKGDVGVRQKSIPFQLAGFPELGVRVSKALKAKEPLDLIGGDDMVFDCIGREYSMIKFRIVWPGYQPFEKRLKTRELAASRGVVLSLVCRAIDEFIKDVERYQTRVEPGFEDWEVRTYKVAKFEYCG</sequence>
<evidence type="ECO:0000256" key="1">
    <source>
        <dbReference type="SAM" id="MobiDB-lite"/>
    </source>
</evidence>
<reference evidence="2 3" key="1">
    <citation type="submission" date="2024-05" db="EMBL/GenBank/DDBJ databases">
        <title>A draft genome resource for the thread blight pathogen Marasmius tenuissimus strain MS-2.</title>
        <authorList>
            <person name="Yulfo-Soto G.E."/>
            <person name="Baruah I.K."/>
            <person name="Amoako-Attah I."/>
            <person name="Bukari Y."/>
            <person name="Meinhardt L.W."/>
            <person name="Bailey B.A."/>
            <person name="Cohen S.P."/>
        </authorList>
    </citation>
    <scope>NUCLEOTIDE SEQUENCE [LARGE SCALE GENOMIC DNA]</scope>
    <source>
        <strain evidence="2 3">MS-2</strain>
    </source>
</reference>
<name>A0ABR2ZTP6_9AGAR</name>
<evidence type="ECO:0000313" key="2">
    <source>
        <dbReference type="EMBL" id="KAL0065055.1"/>
    </source>
</evidence>